<sequence>MLPVFSRVLCRSLLRSTALNNLGALGNFKSTTSCSNILSLNSCFSFPSLGGQFRPSGLPFQQVRTVTYGNEYQPSNLKRKRKHGYLKRKSTKSGRRILLRRLQKGRKRLSH</sequence>
<comment type="caution">
    <text evidence="1">The sequence shown here is derived from an EMBL/GenBank/DDBJ whole genome shotgun (WGS) entry which is preliminary data.</text>
</comment>
<protein>
    <submittedName>
        <fullName evidence="1">Uncharacterized protein</fullName>
    </submittedName>
</protein>
<keyword evidence="2" id="KW-1185">Reference proteome</keyword>
<accession>A0ACC2TDZ2</accession>
<evidence type="ECO:0000313" key="2">
    <source>
        <dbReference type="Proteomes" id="UP001165960"/>
    </source>
</evidence>
<reference evidence="1" key="1">
    <citation type="submission" date="2022-04" db="EMBL/GenBank/DDBJ databases">
        <title>Genome of the entomopathogenic fungus Entomophthora muscae.</title>
        <authorList>
            <person name="Elya C."/>
            <person name="Lovett B.R."/>
            <person name="Lee E."/>
            <person name="Macias A.M."/>
            <person name="Hajek A.E."/>
            <person name="De Bivort B.L."/>
            <person name="Kasson M.T."/>
            <person name="De Fine Licht H.H."/>
            <person name="Stajich J.E."/>
        </authorList>
    </citation>
    <scope>NUCLEOTIDE SEQUENCE</scope>
    <source>
        <strain evidence="1">Berkeley</strain>
    </source>
</reference>
<dbReference type="EMBL" id="QTSX02002963">
    <property type="protein sequence ID" value="KAJ9072796.1"/>
    <property type="molecule type" value="Genomic_DNA"/>
</dbReference>
<organism evidence="1 2">
    <name type="scientific">Entomophthora muscae</name>
    <dbReference type="NCBI Taxonomy" id="34485"/>
    <lineage>
        <taxon>Eukaryota</taxon>
        <taxon>Fungi</taxon>
        <taxon>Fungi incertae sedis</taxon>
        <taxon>Zoopagomycota</taxon>
        <taxon>Entomophthoromycotina</taxon>
        <taxon>Entomophthoromycetes</taxon>
        <taxon>Entomophthorales</taxon>
        <taxon>Entomophthoraceae</taxon>
        <taxon>Entomophthora</taxon>
    </lineage>
</organism>
<evidence type="ECO:0000313" key="1">
    <source>
        <dbReference type="EMBL" id="KAJ9072796.1"/>
    </source>
</evidence>
<proteinExistence type="predicted"/>
<dbReference type="Proteomes" id="UP001165960">
    <property type="component" value="Unassembled WGS sequence"/>
</dbReference>
<name>A0ACC2TDZ2_9FUNG</name>
<gene>
    <name evidence="1" type="ORF">DSO57_1023513</name>
</gene>